<feature type="region of interest" description="Disordered" evidence="1">
    <location>
        <begin position="275"/>
        <end position="311"/>
    </location>
</feature>
<feature type="compositionally biased region" description="Basic and acidic residues" evidence="1">
    <location>
        <begin position="301"/>
        <end position="311"/>
    </location>
</feature>
<proteinExistence type="predicted"/>
<feature type="domain" description="SAP" evidence="2">
    <location>
        <begin position="107"/>
        <end position="141"/>
    </location>
</feature>
<dbReference type="SMART" id="SM00513">
    <property type="entry name" value="SAP"/>
    <property type="match status" value="1"/>
</dbReference>
<feature type="region of interest" description="Disordered" evidence="1">
    <location>
        <begin position="192"/>
        <end position="242"/>
    </location>
</feature>
<protein>
    <recommendedName>
        <fullName evidence="2">SAP domain-containing protein</fullName>
    </recommendedName>
</protein>
<name>A0ABD3Q4B8_9STRA</name>
<dbReference type="AlphaFoldDB" id="A0ABD3Q4B8"/>
<evidence type="ECO:0000256" key="1">
    <source>
        <dbReference type="SAM" id="MobiDB-lite"/>
    </source>
</evidence>
<dbReference type="InterPro" id="IPR003034">
    <property type="entry name" value="SAP_dom"/>
</dbReference>
<organism evidence="3 4">
    <name type="scientific">Cyclotella cryptica</name>
    <dbReference type="NCBI Taxonomy" id="29204"/>
    <lineage>
        <taxon>Eukaryota</taxon>
        <taxon>Sar</taxon>
        <taxon>Stramenopiles</taxon>
        <taxon>Ochrophyta</taxon>
        <taxon>Bacillariophyta</taxon>
        <taxon>Coscinodiscophyceae</taxon>
        <taxon>Thalassiosirophycidae</taxon>
        <taxon>Stephanodiscales</taxon>
        <taxon>Stephanodiscaceae</taxon>
        <taxon>Cyclotella</taxon>
    </lineage>
</organism>
<evidence type="ECO:0000259" key="2">
    <source>
        <dbReference type="PROSITE" id="PS50800"/>
    </source>
</evidence>
<dbReference type="SUPFAM" id="SSF68906">
    <property type="entry name" value="SAP domain"/>
    <property type="match status" value="1"/>
</dbReference>
<accession>A0ABD3Q4B8</accession>
<dbReference type="PROSITE" id="PS50800">
    <property type="entry name" value="SAP"/>
    <property type="match status" value="1"/>
</dbReference>
<comment type="caution">
    <text evidence="3">The sequence shown here is derived from an EMBL/GenBank/DDBJ whole genome shotgun (WGS) entry which is preliminary data.</text>
</comment>
<gene>
    <name evidence="3" type="ORF">HJC23_006384</name>
</gene>
<reference evidence="3 4" key="1">
    <citation type="journal article" date="2020" name="G3 (Bethesda)">
        <title>Improved Reference Genome for Cyclotella cryptica CCMP332, a Model for Cell Wall Morphogenesis, Salinity Adaptation, and Lipid Production in Diatoms (Bacillariophyta).</title>
        <authorList>
            <person name="Roberts W.R."/>
            <person name="Downey K.M."/>
            <person name="Ruck E.C."/>
            <person name="Traller J.C."/>
            <person name="Alverson A.J."/>
        </authorList>
    </citation>
    <scope>NUCLEOTIDE SEQUENCE [LARGE SCALE GENOMIC DNA]</scope>
    <source>
        <strain evidence="3 4">CCMP332</strain>
    </source>
</reference>
<dbReference type="InterPro" id="IPR036361">
    <property type="entry name" value="SAP_dom_sf"/>
</dbReference>
<sequence length="714" mass="81284">MFHDHSNCYKPATNRLFHHRHLIFAQQRHNPIEHPSAMPSFYKIQRIALVASFPVILCSSLQIHTHRRHKSLWNPIHCHQFTRHISPSTTALYSTTDEETHDDETLLQSIDISTLQNLCTQYSLSTTGTKQELLQRLRDYANRQAELDAIRRLGRKERVESNLEGKSRHTFVEEDAFYPYKEADEEDSGYFYYSAPESDEDKKKKKKEEEERIQKQKQFQAMRSPHHITAPPPPKEIEPNEKGERVVTIYSTTDNNDLTSMTNSEMSMDDIYQKSSLGTNRSPEDSLIGGPFGDTSGSRRKKEDESQLEKAKENLRELVGNLLATTGAPAFQEDYEEENGSESNPFETPYGFVGFQPERIPPNLLVESSYALRMQNGKALKEVLSEYELQAIGHDGMAADNVSKGGGHYREVEKVRSFLEGFRKSEERRIARETSTMLLERLVKEGVSGLDQMLASMPKEGGDSSYMLGVNGGEAGELNTALVRYLEEAIREQEQRVGKVQIRDRKERLGDTNSLGEEEENDIVWNVTRGEDGTTIETIDLSDPLLREELERTKAKLPQYNADDNLSSMTVQEKMLLLLKLLRDRVKVEAVMGNHSQARNLRILAYCLKARSDDERRKFILDELGMSLDALDVFFDLVTSSIDYTEARTNDGFSFMPGQSPKTALSPLLNLTKLRAIKELVVELKASQQWKASGVSRKAQAASPDDNRMIDELM</sequence>
<dbReference type="Proteomes" id="UP001516023">
    <property type="component" value="Unassembled WGS sequence"/>
</dbReference>
<evidence type="ECO:0000313" key="4">
    <source>
        <dbReference type="Proteomes" id="UP001516023"/>
    </source>
</evidence>
<dbReference type="Gene3D" id="1.10.720.30">
    <property type="entry name" value="SAP domain"/>
    <property type="match status" value="1"/>
</dbReference>
<feature type="compositionally biased region" description="Basic and acidic residues" evidence="1">
    <location>
        <begin position="705"/>
        <end position="714"/>
    </location>
</feature>
<keyword evidence="4" id="KW-1185">Reference proteome</keyword>
<dbReference type="EMBL" id="JABMIG020000075">
    <property type="protein sequence ID" value="KAL3795063.1"/>
    <property type="molecule type" value="Genomic_DNA"/>
</dbReference>
<feature type="region of interest" description="Disordered" evidence="1">
    <location>
        <begin position="695"/>
        <end position="714"/>
    </location>
</feature>
<evidence type="ECO:0000313" key="3">
    <source>
        <dbReference type="EMBL" id="KAL3795063.1"/>
    </source>
</evidence>
<dbReference type="Pfam" id="PF02037">
    <property type="entry name" value="SAP"/>
    <property type="match status" value="1"/>
</dbReference>